<dbReference type="InterPro" id="IPR027372">
    <property type="entry name" value="Phytase-like_dom"/>
</dbReference>
<keyword evidence="1" id="KW-1133">Transmembrane helix</keyword>
<feature type="domain" description="Phytase-like" evidence="4">
    <location>
        <begin position="51"/>
        <end position="416"/>
    </location>
</feature>
<evidence type="ECO:0000256" key="1">
    <source>
        <dbReference type="SAM" id="Phobius"/>
    </source>
</evidence>
<keyword evidence="1" id="KW-0472">Membrane</keyword>
<dbReference type="PANTHER" id="PTHR37957:SF1">
    <property type="entry name" value="PHYTASE-LIKE DOMAIN-CONTAINING PROTEIN"/>
    <property type="match status" value="1"/>
</dbReference>
<evidence type="ECO:0000259" key="3">
    <source>
        <dbReference type="Pfam" id="PF07589"/>
    </source>
</evidence>
<accession>A0ABP7CY33</accession>
<sequence>MRRFVPVLLAAATATTTVTGALPAAATTLVSAYAISNGTDLSGLSGAGQNRLGGFGSDLIYNAATDSFLGMTDRGPGGGVLPYAPRLQGFALDIDRATGAIGGFTLNSTVLFRQANGQVYSGLNPQLSTGSAATLGASLDPEGLARLPNGNLLVSDEYGPSVYEFTPAGAFVRAFEVPANLVPKQANGTVDYVAGRGNGGIATGRQDNRGFEGLTVSPDGKTAYAVLQDPLVEEGRNTNNGTVNGEGRFSRNVRIVAYDVATGTQKAQYIYQLETVADINDRIAGTANDFNVNAQGRSIGVSAIQAVSDGTLLVLERDNRGFGVEDANGTTAVGSKRVYRIDLAGATDVKDISLAGTNTLPAGVSPVAKTATPFLDLAAALRRMGLAIPEKLEGFAFGPRLADGSYTLILITDNDFSVTQNGAGTQFDVCTSGVNGSGTSRQVALGAGCPAGMSLIPNMIYSVRLSEAEYQSLTGVVPEPATWGMMVLGFGLIGAAARRRQRTRVRYV</sequence>
<reference evidence="6" key="1">
    <citation type="journal article" date="2019" name="Int. J. Syst. Evol. Microbiol.">
        <title>The Global Catalogue of Microorganisms (GCM) 10K type strain sequencing project: providing services to taxonomists for standard genome sequencing and annotation.</title>
        <authorList>
            <consortium name="The Broad Institute Genomics Platform"/>
            <consortium name="The Broad Institute Genome Sequencing Center for Infectious Disease"/>
            <person name="Wu L."/>
            <person name="Ma J."/>
        </authorList>
    </citation>
    <scope>NUCLEOTIDE SEQUENCE [LARGE SCALE GENOMIC DNA]</scope>
    <source>
        <strain evidence="6">JCM 17498</strain>
    </source>
</reference>
<feature type="transmembrane region" description="Helical" evidence="1">
    <location>
        <begin position="480"/>
        <end position="497"/>
    </location>
</feature>
<proteinExistence type="predicted"/>
<dbReference type="Proteomes" id="UP001500523">
    <property type="component" value="Unassembled WGS sequence"/>
</dbReference>
<feature type="chain" id="PRO_5046847610" evidence="2">
    <location>
        <begin position="21"/>
        <end position="508"/>
    </location>
</feature>
<comment type="caution">
    <text evidence="5">The sequence shown here is derived from an EMBL/GenBank/DDBJ whole genome shotgun (WGS) entry which is preliminary data.</text>
</comment>
<dbReference type="NCBIfam" id="NF035944">
    <property type="entry name" value="PEPxxWA-CTERM"/>
    <property type="match status" value="1"/>
</dbReference>
<evidence type="ECO:0000313" key="6">
    <source>
        <dbReference type="Proteomes" id="UP001500523"/>
    </source>
</evidence>
<keyword evidence="2" id="KW-0732">Signal</keyword>
<feature type="signal peptide" evidence="2">
    <location>
        <begin position="1"/>
        <end position="20"/>
    </location>
</feature>
<name>A0ABP7CY33_9SPHN</name>
<keyword evidence="6" id="KW-1185">Reference proteome</keyword>
<protein>
    <submittedName>
        <fullName evidence="5">Esterase-like activity of phytase family protein</fullName>
    </submittedName>
</protein>
<organism evidence="5 6">
    <name type="scientific">Sphingomonas cynarae</name>
    <dbReference type="NCBI Taxonomy" id="930197"/>
    <lineage>
        <taxon>Bacteria</taxon>
        <taxon>Pseudomonadati</taxon>
        <taxon>Pseudomonadota</taxon>
        <taxon>Alphaproteobacteria</taxon>
        <taxon>Sphingomonadales</taxon>
        <taxon>Sphingomonadaceae</taxon>
        <taxon>Sphingomonas</taxon>
    </lineage>
</organism>
<dbReference type="NCBIfam" id="TIGR02595">
    <property type="entry name" value="PEP_CTERM"/>
    <property type="match status" value="1"/>
</dbReference>
<feature type="domain" description="Ice-binding protein C-terminal" evidence="3">
    <location>
        <begin position="477"/>
        <end position="500"/>
    </location>
</feature>
<evidence type="ECO:0000313" key="5">
    <source>
        <dbReference type="EMBL" id="GAA3696408.1"/>
    </source>
</evidence>
<dbReference type="InterPro" id="IPR013424">
    <property type="entry name" value="Ice-binding_C"/>
</dbReference>
<dbReference type="PANTHER" id="PTHR37957">
    <property type="entry name" value="BLR7070 PROTEIN"/>
    <property type="match status" value="1"/>
</dbReference>
<evidence type="ECO:0000259" key="4">
    <source>
        <dbReference type="Pfam" id="PF13449"/>
    </source>
</evidence>
<dbReference type="EMBL" id="BAABBF010000001">
    <property type="protein sequence ID" value="GAA3696408.1"/>
    <property type="molecule type" value="Genomic_DNA"/>
</dbReference>
<evidence type="ECO:0000256" key="2">
    <source>
        <dbReference type="SAM" id="SignalP"/>
    </source>
</evidence>
<dbReference type="SUPFAM" id="SSF75011">
    <property type="entry name" value="3-carboxy-cis,cis-mucoante lactonizing enzyme"/>
    <property type="match status" value="1"/>
</dbReference>
<gene>
    <name evidence="5" type="ORF">GCM10022268_03720</name>
</gene>
<dbReference type="Pfam" id="PF13449">
    <property type="entry name" value="Phytase-like"/>
    <property type="match status" value="1"/>
</dbReference>
<keyword evidence="1" id="KW-0812">Transmembrane</keyword>
<dbReference type="Pfam" id="PF07589">
    <property type="entry name" value="PEP-CTERM"/>
    <property type="match status" value="1"/>
</dbReference>